<reference evidence="1" key="1">
    <citation type="journal article" date="2015" name="Nature">
        <title>Complex archaea that bridge the gap between prokaryotes and eukaryotes.</title>
        <authorList>
            <person name="Spang A."/>
            <person name="Saw J.H."/>
            <person name="Jorgensen S.L."/>
            <person name="Zaremba-Niedzwiedzka K."/>
            <person name="Martijn J."/>
            <person name="Lind A.E."/>
            <person name="van Eijk R."/>
            <person name="Schleper C."/>
            <person name="Guy L."/>
            <person name="Ettema T.J."/>
        </authorList>
    </citation>
    <scope>NUCLEOTIDE SEQUENCE</scope>
</reference>
<comment type="caution">
    <text evidence="1">The sequence shown here is derived from an EMBL/GenBank/DDBJ whole genome shotgun (WGS) entry which is preliminary data.</text>
</comment>
<dbReference type="AlphaFoldDB" id="A0A0F8ZVZ6"/>
<evidence type="ECO:0000313" key="1">
    <source>
        <dbReference type="EMBL" id="KKK90100.1"/>
    </source>
</evidence>
<name>A0A0F8ZVZ6_9ZZZZ</name>
<accession>A0A0F8ZVZ6</accession>
<proteinExistence type="predicted"/>
<gene>
    <name evidence="1" type="ORF">LCGC14_2726470</name>
</gene>
<protein>
    <submittedName>
        <fullName evidence="1">Uncharacterized protein</fullName>
    </submittedName>
</protein>
<dbReference type="EMBL" id="LAZR01049245">
    <property type="protein sequence ID" value="KKK90100.1"/>
    <property type="molecule type" value="Genomic_DNA"/>
</dbReference>
<feature type="non-terminal residue" evidence="1">
    <location>
        <position position="1"/>
    </location>
</feature>
<sequence length="429" mass="44803">VGTFDEFVNSSSTNVQDVLDDLDSAIGSGASKWTDTGTLLHPTDSSGTLDNVVVGGTTLAGSDIALGVDGSTALNEQGLSTGDLKWESDGNDPMLFGDASANCIAINQSSCIDTFEVTGDVEFIHIATEADEHAFEVILDAAGFGDIKAIEIQYDTGAISDGEIAVAMLIDINEIDATGGDVIGIEILSTDGAADNVIGIKIGAEIDPLSQASGSFINATLATNDTTTTDVPDMRDGSTGTNTTIFAADDDFIIIGADTAFTQIEFVIETGFGGPGIKPVFAFSTTGTNQFTNFTPTDGTDGFKNAGAFVVAWDPDEVVGFVKDDVTDKFDIRIARTANPSGNVSLFYAKTAATRPFTIDKLGNQTFLTYSFEGSTDDGNELKLNVIDPTSDHEIFFPDDDIAAGDILVGSDTNDIAYLNLATTQILIG</sequence>
<feature type="non-terminal residue" evidence="1">
    <location>
        <position position="429"/>
    </location>
</feature>
<organism evidence="1">
    <name type="scientific">marine sediment metagenome</name>
    <dbReference type="NCBI Taxonomy" id="412755"/>
    <lineage>
        <taxon>unclassified sequences</taxon>
        <taxon>metagenomes</taxon>
        <taxon>ecological metagenomes</taxon>
    </lineage>
</organism>